<sequence>MSYVPPHLRNNSSATVATARTPSVTLDNNNHHHHNNNHHKLAFASNNNTNANCSPSLPSFHNASRRSSAAPPSPRIFATPDPVFPQWQPSERASRMTPEQIEEVRSRLNLDVTVASDSPPAPAPIESFTDMCLDSSIMKDIAFHEYTRPTSIQAQAMPIALSGRDLLGCAETGSGKTAAFTIPMIQHCLAQPSIRRNDGPLALVLAPTRELAQQIEKEVKAFSRSLESLKTAIVVGGTNIEKQRSELRAGVEIAVATPGRFIDHLQQGNTSLSRISFVVLDEADRMLDMGFEPQIREVMRSLPEKHQTLLFSATMPVEIEALAKEYLASPVQVKVGKVSSPTTNVSQTLVKISENEKIDRLLDLLVEDASQAEKCGHPFPLTIVFVERKTRCDEVAEALVAQGLSAVSLHGGRSQNEREAALQDFRSGSTNILVATDVASRGLDVTGVSHVINLDLPKTMEDYVHRIGRTGRAGSTGLATSFYTDRDMFLVANIRKAIADAESGNTLTFATGKVARRKEKEAAAAQKEANIAFSKQLGLGAASINIEDKYKFMIAAANIKREGAADSAWDD</sequence>
<evidence type="ECO:0000256" key="3">
    <source>
        <dbReference type="ARBA" id="ARBA00012552"/>
    </source>
</evidence>
<dbReference type="InterPro" id="IPR011545">
    <property type="entry name" value="DEAD/DEAH_box_helicase_dom"/>
</dbReference>
<evidence type="ECO:0000256" key="13">
    <source>
        <dbReference type="PROSITE-ProRule" id="PRU00552"/>
    </source>
</evidence>
<evidence type="ECO:0000259" key="17">
    <source>
        <dbReference type="PROSITE" id="PS51194"/>
    </source>
</evidence>
<dbReference type="CDD" id="cd18787">
    <property type="entry name" value="SF2_C_DEAD"/>
    <property type="match status" value="1"/>
</dbReference>
<dbReference type="AlphaFoldDB" id="V7BPD2"/>
<comment type="subcellular location">
    <subcellularLocation>
        <location evidence="1">Nucleus</location>
        <location evidence="1">Nucleolus</location>
    </subcellularLocation>
</comment>
<keyword evidence="4" id="KW-0690">Ribosome biogenesis</keyword>
<dbReference type="Proteomes" id="UP000000226">
    <property type="component" value="Chromosome 6"/>
</dbReference>
<feature type="domain" description="DEAD-box RNA helicase Q" evidence="18">
    <location>
        <begin position="126"/>
        <end position="154"/>
    </location>
</feature>
<keyword evidence="20" id="KW-1185">Reference proteome</keyword>
<evidence type="ECO:0000256" key="7">
    <source>
        <dbReference type="ARBA" id="ARBA00022801"/>
    </source>
</evidence>
<evidence type="ECO:0000313" key="19">
    <source>
        <dbReference type="EMBL" id="ESW18893.1"/>
    </source>
</evidence>
<evidence type="ECO:0000256" key="5">
    <source>
        <dbReference type="ARBA" id="ARBA00022552"/>
    </source>
</evidence>
<name>V7BPD2_PHAVU</name>
<dbReference type="PANTHER" id="PTHR47958">
    <property type="entry name" value="ATP-DEPENDENT RNA HELICASE DBP3"/>
    <property type="match status" value="1"/>
</dbReference>
<keyword evidence="8 14" id="KW-0347">Helicase</keyword>
<dbReference type="FunFam" id="3.40.50.300:FF:000079">
    <property type="entry name" value="probable ATP-dependent RNA helicase DDX17"/>
    <property type="match status" value="1"/>
</dbReference>
<dbReference type="EC" id="3.6.4.13" evidence="3"/>
<feature type="short sequence motif" description="Q motif" evidence="13">
    <location>
        <begin position="126"/>
        <end position="154"/>
    </location>
</feature>
<dbReference type="InterPro" id="IPR001650">
    <property type="entry name" value="Helicase_C-like"/>
</dbReference>
<dbReference type="eggNOG" id="KOG0331">
    <property type="taxonomic scope" value="Eukaryota"/>
</dbReference>
<dbReference type="Gramene" id="ESW18893">
    <property type="protein sequence ID" value="ESW18893"/>
    <property type="gene ID" value="PHAVU_006G079800g"/>
</dbReference>
<feature type="compositionally biased region" description="Basic residues" evidence="15">
    <location>
        <begin position="31"/>
        <end position="41"/>
    </location>
</feature>
<dbReference type="PROSITE" id="PS00039">
    <property type="entry name" value="DEAD_ATP_HELICASE"/>
    <property type="match status" value="1"/>
</dbReference>
<dbReference type="STRING" id="3885.V7BPD2"/>
<dbReference type="Pfam" id="PF00270">
    <property type="entry name" value="DEAD"/>
    <property type="match status" value="1"/>
</dbReference>
<dbReference type="GO" id="GO:0005524">
    <property type="term" value="F:ATP binding"/>
    <property type="evidence" value="ECO:0007669"/>
    <property type="project" value="UniProtKB-KW"/>
</dbReference>
<feature type="domain" description="Helicase C-terminal" evidence="17">
    <location>
        <begin position="357"/>
        <end position="515"/>
    </location>
</feature>
<dbReference type="GO" id="GO:0003723">
    <property type="term" value="F:RNA binding"/>
    <property type="evidence" value="ECO:0007669"/>
    <property type="project" value="UniProtKB-KW"/>
</dbReference>
<dbReference type="SMR" id="V7BPD2"/>
<dbReference type="GO" id="GO:0003724">
    <property type="term" value="F:RNA helicase activity"/>
    <property type="evidence" value="ECO:0007669"/>
    <property type="project" value="UniProtKB-EC"/>
</dbReference>
<feature type="domain" description="Helicase ATP-binding" evidence="16">
    <location>
        <begin position="157"/>
        <end position="333"/>
    </location>
</feature>
<reference evidence="20" key="1">
    <citation type="journal article" date="2014" name="Nat. Genet.">
        <title>A reference genome for common bean and genome-wide analysis of dual domestications.</title>
        <authorList>
            <person name="Schmutz J."/>
            <person name="McClean P.E."/>
            <person name="Mamidi S."/>
            <person name="Wu G.A."/>
            <person name="Cannon S.B."/>
            <person name="Grimwood J."/>
            <person name="Jenkins J."/>
            <person name="Shu S."/>
            <person name="Song Q."/>
            <person name="Chavarro C."/>
            <person name="Torres-Torres M."/>
            <person name="Geffroy V."/>
            <person name="Moghaddam S.M."/>
            <person name="Gao D."/>
            <person name="Abernathy B."/>
            <person name="Barry K."/>
            <person name="Blair M."/>
            <person name="Brick M.A."/>
            <person name="Chovatia M."/>
            <person name="Gepts P."/>
            <person name="Goodstein D.M."/>
            <person name="Gonzales M."/>
            <person name="Hellsten U."/>
            <person name="Hyten D.L."/>
            <person name="Jia G."/>
            <person name="Kelly J.D."/>
            <person name="Kudrna D."/>
            <person name="Lee R."/>
            <person name="Richard M.M."/>
            <person name="Miklas P.N."/>
            <person name="Osorno J.M."/>
            <person name="Rodrigues J."/>
            <person name="Thareau V."/>
            <person name="Urrea C.A."/>
            <person name="Wang M."/>
            <person name="Yu Y."/>
            <person name="Zhang M."/>
            <person name="Wing R.A."/>
            <person name="Cregan P.B."/>
            <person name="Rokhsar D.S."/>
            <person name="Jackson S.A."/>
        </authorList>
    </citation>
    <scope>NUCLEOTIDE SEQUENCE [LARGE SCALE GENOMIC DNA]</scope>
    <source>
        <strain evidence="20">cv. G19833</strain>
    </source>
</reference>
<dbReference type="EMBL" id="CM002293">
    <property type="protein sequence ID" value="ESW18893.1"/>
    <property type="molecule type" value="Genomic_DNA"/>
</dbReference>
<comment type="similarity">
    <text evidence="2">Belongs to the DEAD box helicase family. DDX5/DBP2 subfamily.</text>
</comment>
<evidence type="ECO:0000256" key="14">
    <source>
        <dbReference type="RuleBase" id="RU000492"/>
    </source>
</evidence>
<dbReference type="OrthoDB" id="196131at2759"/>
<dbReference type="CDD" id="cd00268">
    <property type="entry name" value="DEADc"/>
    <property type="match status" value="1"/>
</dbReference>
<evidence type="ECO:0000256" key="12">
    <source>
        <dbReference type="ARBA" id="ARBA00037449"/>
    </source>
</evidence>
<dbReference type="SUPFAM" id="SSF52540">
    <property type="entry name" value="P-loop containing nucleoside triphosphate hydrolases"/>
    <property type="match status" value="1"/>
</dbReference>
<keyword evidence="6 14" id="KW-0547">Nucleotide-binding</keyword>
<gene>
    <name evidence="19" type="ORF">PHAVU_006G079800g</name>
</gene>
<evidence type="ECO:0000256" key="10">
    <source>
        <dbReference type="ARBA" id="ARBA00022884"/>
    </source>
</evidence>
<protein>
    <recommendedName>
        <fullName evidence="3">RNA helicase</fullName>
        <ecNumber evidence="3">3.6.4.13</ecNumber>
    </recommendedName>
</protein>
<dbReference type="InterPro" id="IPR014001">
    <property type="entry name" value="Helicase_ATP-bd"/>
</dbReference>
<keyword evidence="7 14" id="KW-0378">Hydrolase</keyword>
<feature type="region of interest" description="Disordered" evidence="15">
    <location>
        <begin position="24"/>
        <end position="96"/>
    </location>
</feature>
<dbReference type="SMART" id="SM00487">
    <property type="entry name" value="DEXDc"/>
    <property type="match status" value="1"/>
</dbReference>
<dbReference type="GO" id="GO:0016787">
    <property type="term" value="F:hydrolase activity"/>
    <property type="evidence" value="ECO:0007669"/>
    <property type="project" value="UniProtKB-KW"/>
</dbReference>
<evidence type="ECO:0000259" key="18">
    <source>
        <dbReference type="PROSITE" id="PS51195"/>
    </source>
</evidence>
<dbReference type="Gene3D" id="3.40.50.300">
    <property type="entry name" value="P-loop containing nucleotide triphosphate hydrolases"/>
    <property type="match status" value="2"/>
</dbReference>
<evidence type="ECO:0000256" key="6">
    <source>
        <dbReference type="ARBA" id="ARBA00022741"/>
    </source>
</evidence>
<keyword evidence="5" id="KW-0698">rRNA processing</keyword>
<dbReference type="PROSITE" id="PS51195">
    <property type="entry name" value="Q_MOTIF"/>
    <property type="match status" value="1"/>
</dbReference>
<dbReference type="PROSITE" id="PS51192">
    <property type="entry name" value="HELICASE_ATP_BIND_1"/>
    <property type="match status" value="1"/>
</dbReference>
<organism evidence="19 20">
    <name type="scientific">Phaseolus vulgaris</name>
    <name type="common">Kidney bean</name>
    <name type="synonym">French bean</name>
    <dbReference type="NCBI Taxonomy" id="3885"/>
    <lineage>
        <taxon>Eukaryota</taxon>
        <taxon>Viridiplantae</taxon>
        <taxon>Streptophyta</taxon>
        <taxon>Embryophyta</taxon>
        <taxon>Tracheophyta</taxon>
        <taxon>Spermatophyta</taxon>
        <taxon>Magnoliopsida</taxon>
        <taxon>eudicotyledons</taxon>
        <taxon>Gunneridae</taxon>
        <taxon>Pentapetalae</taxon>
        <taxon>rosids</taxon>
        <taxon>fabids</taxon>
        <taxon>Fabales</taxon>
        <taxon>Fabaceae</taxon>
        <taxon>Papilionoideae</taxon>
        <taxon>50 kb inversion clade</taxon>
        <taxon>NPAAA clade</taxon>
        <taxon>indigoferoid/millettioid clade</taxon>
        <taxon>Phaseoleae</taxon>
        <taxon>Phaseolus</taxon>
    </lineage>
</organism>
<evidence type="ECO:0000256" key="2">
    <source>
        <dbReference type="ARBA" id="ARBA00009334"/>
    </source>
</evidence>
<comment type="function">
    <text evidence="12">ATP-dependent RNA helicase required for 60S ribosomal subunit synthesis. Involved in efficient pre-rRNA processing, predominantly at site A3, which is necessary for the normal formation of 25S and 5.8S rRNAs.</text>
</comment>
<dbReference type="InterPro" id="IPR027417">
    <property type="entry name" value="P-loop_NTPase"/>
</dbReference>
<evidence type="ECO:0000256" key="8">
    <source>
        <dbReference type="ARBA" id="ARBA00022806"/>
    </source>
</evidence>
<evidence type="ECO:0000256" key="1">
    <source>
        <dbReference type="ARBA" id="ARBA00004604"/>
    </source>
</evidence>
<keyword evidence="10" id="KW-0694">RNA-binding</keyword>
<keyword evidence="9 14" id="KW-0067">ATP-binding</keyword>
<evidence type="ECO:0000259" key="16">
    <source>
        <dbReference type="PROSITE" id="PS51192"/>
    </source>
</evidence>
<evidence type="ECO:0000313" key="20">
    <source>
        <dbReference type="Proteomes" id="UP000000226"/>
    </source>
</evidence>
<accession>V7BPD2</accession>
<evidence type="ECO:0000256" key="11">
    <source>
        <dbReference type="ARBA" id="ARBA00023242"/>
    </source>
</evidence>
<dbReference type="InterPro" id="IPR014014">
    <property type="entry name" value="RNA_helicase_DEAD_Q_motif"/>
</dbReference>
<keyword evidence="11" id="KW-0539">Nucleus</keyword>
<dbReference type="SMART" id="SM00490">
    <property type="entry name" value="HELICc"/>
    <property type="match status" value="1"/>
</dbReference>
<dbReference type="Pfam" id="PF00271">
    <property type="entry name" value="Helicase_C"/>
    <property type="match status" value="1"/>
</dbReference>
<dbReference type="PROSITE" id="PS51194">
    <property type="entry name" value="HELICASE_CTER"/>
    <property type="match status" value="1"/>
</dbReference>
<dbReference type="PhylomeDB" id="V7BPD2"/>
<proteinExistence type="inferred from homology"/>
<evidence type="ECO:0000256" key="9">
    <source>
        <dbReference type="ARBA" id="ARBA00022840"/>
    </source>
</evidence>
<evidence type="ECO:0000256" key="15">
    <source>
        <dbReference type="SAM" id="MobiDB-lite"/>
    </source>
</evidence>
<dbReference type="OMA" id="TRCDEVT"/>
<dbReference type="InterPro" id="IPR000629">
    <property type="entry name" value="RNA-helicase_DEAD-box_CS"/>
</dbReference>
<feature type="compositionally biased region" description="Polar residues" evidence="15">
    <location>
        <begin position="44"/>
        <end position="62"/>
    </location>
</feature>
<evidence type="ECO:0000256" key="4">
    <source>
        <dbReference type="ARBA" id="ARBA00022517"/>
    </source>
</evidence>
<dbReference type="InterPro" id="IPR044742">
    <property type="entry name" value="DEAD/DEAH_RhlB"/>
</dbReference>